<dbReference type="Pfam" id="PF19040">
    <property type="entry name" value="SGNH"/>
    <property type="match status" value="1"/>
</dbReference>
<sequence length="641" mass="70004">MQRVAHTSGPSRRRLDIQGLRALAVVLVVVFHLFPAWLPGGYIGVDIFFVVSGFLITGHLLRELETTGRIRVTEFWARRVRRLLPASLLVLVVTLLLTMTVMQTNTRPQNYGDISYAAGYILNWRLAANSVDYLNSALPPTLVQHYWSLSIEEQFYLVWPLLILLVVGIAALLKKPSRRFVLGALIAVLLASLAFSVMETARSQPAAYFVTTTRAWEFALGGLVAMIPAWRGPSLVRGLVSLAAVAAIGACALLFGPGTAFPGAIAVIPVLAAAVLIWSGDSERGGWRFAPQRLTHNRVIQFLGDTSYSIYLWHWPLILAVTAAIPEAGWGWRRAAIVVPVTVLLAWLTLRWVEDPVRRAPGLLKRRSATFVLMGGAIAAIIGFAASQIVAIQQDVDQRRTEIESLLRGDKNGGATGVGLCVGAYAVLNKCPDPHRYDEALIDPAFAQEDTPWKWFRSAEKDGHCTGQVVSTWVERSCDFPGLGAQILLIGDSHAEQFATPLQHLAAESDWGLRVESRASCEIFDVPSTISDEEAARCREWSEQQLSAIEADPSIDIVIVSVRADLVSGEADPKPALSRLRDAGKQVVVMRDAPSVGIFGAEGQSLSGPDCLIRQGPIDDACSWGMRRRLTGSPRRQRSSA</sequence>
<organism evidence="4 5">
    <name type="scientific">Leucobacter coleopterorum</name>
    <dbReference type="NCBI Taxonomy" id="2714933"/>
    <lineage>
        <taxon>Bacteria</taxon>
        <taxon>Bacillati</taxon>
        <taxon>Actinomycetota</taxon>
        <taxon>Actinomycetes</taxon>
        <taxon>Micrococcales</taxon>
        <taxon>Microbacteriaceae</taxon>
        <taxon>Leucobacter</taxon>
    </lineage>
</organism>
<feature type="transmembrane region" description="Helical" evidence="1">
    <location>
        <begin position="180"/>
        <end position="201"/>
    </location>
</feature>
<gene>
    <name evidence="4" type="ORF">G7066_13170</name>
</gene>
<feature type="transmembrane region" description="Helical" evidence="1">
    <location>
        <begin position="261"/>
        <end position="278"/>
    </location>
</feature>
<evidence type="ECO:0000259" key="2">
    <source>
        <dbReference type="Pfam" id="PF01757"/>
    </source>
</evidence>
<keyword evidence="4" id="KW-0808">Transferase</keyword>
<evidence type="ECO:0000256" key="1">
    <source>
        <dbReference type="SAM" id="Phobius"/>
    </source>
</evidence>
<dbReference type="Pfam" id="PF01757">
    <property type="entry name" value="Acyl_transf_3"/>
    <property type="match status" value="1"/>
</dbReference>
<evidence type="ECO:0000313" key="4">
    <source>
        <dbReference type="EMBL" id="QIM19279.1"/>
    </source>
</evidence>
<dbReference type="InterPro" id="IPR002656">
    <property type="entry name" value="Acyl_transf_3_dom"/>
</dbReference>
<feature type="transmembrane region" description="Helical" evidence="1">
    <location>
        <begin position="155"/>
        <end position="173"/>
    </location>
</feature>
<evidence type="ECO:0000313" key="5">
    <source>
        <dbReference type="Proteomes" id="UP000503441"/>
    </source>
</evidence>
<keyword evidence="5" id="KW-1185">Reference proteome</keyword>
<keyword evidence="1" id="KW-0812">Transmembrane</keyword>
<feature type="domain" description="SGNH" evidence="3">
    <location>
        <begin position="476"/>
        <end position="616"/>
    </location>
</feature>
<feature type="transmembrane region" description="Helical" evidence="1">
    <location>
        <begin position="20"/>
        <end position="37"/>
    </location>
</feature>
<proteinExistence type="predicted"/>
<dbReference type="InterPro" id="IPR043968">
    <property type="entry name" value="SGNH"/>
</dbReference>
<feature type="transmembrane region" description="Helical" evidence="1">
    <location>
        <begin position="371"/>
        <end position="391"/>
    </location>
</feature>
<dbReference type="GO" id="GO:0016746">
    <property type="term" value="F:acyltransferase activity"/>
    <property type="evidence" value="ECO:0007669"/>
    <property type="project" value="UniProtKB-KW"/>
</dbReference>
<feature type="transmembrane region" description="Helical" evidence="1">
    <location>
        <begin position="207"/>
        <end position="227"/>
    </location>
</feature>
<reference evidence="4 5" key="1">
    <citation type="submission" date="2020-03" db="EMBL/GenBank/DDBJ databases">
        <title>Leucobacter sp. nov., isolated from beetles.</title>
        <authorList>
            <person name="Hyun D.-W."/>
            <person name="Bae J.-W."/>
        </authorList>
    </citation>
    <scope>NUCLEOTIDE SEQUENCE [LARGE SCALE GENOMIC DNA]</scope>
    <source>
        <strain evidence="4 5">HDW9A</strain>
    </source>
</reference>
<dbReference type="PANTHER" id="PTHR23028:SF53">
    <property type="entry name" value="ACYL_TRANSF_3 DOMAIN-CONTAINING PROTEIN"/>
    <property type="match status" value="1"/>
</dbReference>
<dbReference type="PANTHER" id="PTHR23028">
    <property type="entry name" value="ACETYLTRANSFERASE"/>
    <property type="match status" value="1"/>
</dbReference>
<protein>
    <submittedName>
        <fullName evidence="4">Acyltransferase</fullName>
    </submittedName>
</protein>
<feature type="transmembrane region" description="Helical" evidence="1">
    <location>
        <begin position="331"/>
        <end position="350"/>
    </location>
</feature>
<keyword evidence="1" id="KW-1133">Transmembrane helix</keyword>
<feature type="transmembrane region" description="Helical" evidence="1">
    <location>
        <begin position="83"/>
        <end position="102"/>
    </location>
</feature>
<feature type="transmembrane region" description="Helical" evidence="1">
    <location>
        <begin position="299"/>
        <end position="325"/>
    </location>
</feature>
<dbReference type="InterPro" id="IPR050879">
    <property type="entry name" value="Acyltransferase_3"/>
</dbReference>
<feature type="domain" description="Acyltransferase 3" evidence="2">
    <location>
        <begin position="16"/>
        <end position="350"/>
    </location>
</feature>
<feature type="transmembrane region" description="Helical" evidence="1">
    <location>
        <begin position="234"/>
        <end position="255"/>
    </location>
</feature>
<dbReference type="Proteomes" id="UP000503441">
    <property type="component" value="Chromosome"/>
</dbReference>
<dbReference type="RefSeq" id="WP_166331522.1">
    <property type="nucleotide sequence ID" value="NZ_CP049933.1"/>
</dbReference>
<dbReference type="EMBL" id="CP049933">
    <property type="protein sequence ID" value="QIM19279.1"/>
    <property type="molecule type" value="Genomic_DNA"/>
</dbReference>
<keyword evidence="4" id="KW-0012">Acyltransferase</keyword>
<accession>A0ABX6K254</accession>
<evidence type="ECO:0000259" key="3">
    <source>
        <dbReference type="Pfam" id="PF19040"/>
    </source>
</evidence>
<keyword evidence="1" id="KW-0472">Membrane</keyword>
<feature type="transmembrane region" description="Helical" evidence="1">
    <location>
        <begin position="43"/>
        <end position="62"/>
    </location>
</feature>
<name>A0ABX6K254_9MICO</name>